<comment type="caution">
    <text evidence="1">The sequence shown here is derived from an EMBL/GenBank/DDBJ whole genome shotgun (WGS) entry which is preliminary data.</text>
</comment>
<accession>A0A0F8VZT7</accession>
<organism evidence="1">
    <name type="scientific">marine sediment metagenome</name>
    <dbReference type="NCBI Taxonomy" id="412755"/>
    <lineage>
        <taxon>unclassified sequences</taxon>
        <taxon>metagenomes</taxon>
        <taxon>ecological metagenomes</taxon>
    </lineage>
</organism>
<reference evidence="1" key="1">
    <citation type="journal article" date="2015" name="Nature">
        <title>Complex archaea that bridge the gap between prokaryotes and eukaryotes.</title>
        <authorList>
            <person name="Spang A."/>
            <person name="Saw J.H."/>
            <person name="Jorgensen S.L."/>
            <person name="Zaremba-Niedzwiedzka K."/>
            <person name="Martijn J."/>
            <person name="Lind A.E."/>
            <person name="van Eijk R."/>
            <person name="Schleper C."/>
            <person name="Guy L."/>
            <person name="Ettema T.J."/>
        </authorList>
    </citation>
    <scope>NUCLEOTIDE SEQUENCE</scope>
</reference>
<protein>
    <submittedName>
        <fullName evidence="1">Uncharacterized protein</fullName>
    </submittedName>
</protein>
<evidence type="ECO:0000313" key="1">
    <source>
        <dbReference type="EMBL" id="KKK49897.1"/>
    </source>
</evidence>
<dbReference type="AlphaFoldDB" id="A0A0F8VZT7"/>
<dbReference type="EMBL" id="LAZR01068302">
    <property type="protein sequence ID" value="KKK49897.1"/>
    <property type="molecule type" value="Genomic_DNA"/>
</dbReference>
<feature type="non-terminal residue" evidence="1">
    <location>
        <position position="81"/>
    </location>
</feature>
<sequence length="81" mass="9153">MSNSVNLVSGRLGLPSRTCSPIVDREKYNTYGIYRLGLSCKTWKENLIASISTVIPAFKKCIFKLLRTLAQHLKYSKKSTN</sequence>
<gene>
    <name evidence="1" type="ORF">LCGC14_3130420</name>
</gene>
<proteinExistence type="predicted"/>
<name>A0A0F8VZT7_9ZZZZ</name>